<evidence type="ECO:0000259" key="5">
    <source>
        <dbReference type="PROSITE" id="PS51485"/>
    </source>
</evidence>
<feature type="chain" id="PRO_5038571021" description="Phytocyanin domain-containing protein" evidence="4">
    <location>
        <begin position="21"/>
        <end position="164"/>
    </location>
</feature>
<sequence>MGGGCVVVMVALVMCLLVLGTEETTWKVGDSKGWQLNVDYAQWSRGKLFVAGDFLLFTYDKNTENVLEVSAADYASCTTIAPIAAYSDGNTTVLLANYGRRFFISGIPGHCLASMTLQIHESPEPVFSPLSPLTIPPVPSLSPPHQESSPPSALPRSARQSSNL</sequence>
<dbReference type="AlphaFoldDB" id="A0A9D4ZKY5"/>
<comment type="caution">
    <text evidence="6">The sequence shown here is derived from an EMBL/GenBank/DDBJ whole genome shotgun (WGS) entry which is preliminary data.</text>
</comment>
<dbReference type="Gene3D" id="2.60.40.420">
    <property type="entry name" value="Cupredoxins - blue copper proteins"/>
    <property type="match status" value="1"/>
</dbReference>
<feature type="signal peptide" evidence="4">
    <location>
        <begin position="1"/>
        <end position="20"/>
    </location>
</feature>
<dbReference type="GO" id="GO:0005886">
    <property type="term" value="C:plasma membrane"/>
    <property type="evidence" value="ECO:0007669"/>
    <property type="project" value="TreeGrafter"/>
</dbReference>
<dbReference type="PANTHER" id="PTHR33021">
    <property type="entry name" value="BLUE COPPER PROTEIN"/>
    <property type="match status" value="1"/>
</dbReference>
<evidence type="ECO:0000256" key="2">
    <source>
        <dbReference type="ARBA" id="ARBA00023180"/>
    </source>
</evidence>
<accession>A0A9D4ZKY5</accession>
<name>A0A9D4ZKY5_ADICA</name>
<dbReference type="OrthoDB" id="1934652at2759"/>
<dbReference type="CDD" id="cd04216">
    <property type="entry name" value="Phytocyanin"/>
    <property type="match status" value="1"/>
</dbReference>
<reference evidence="6 7" key="1">
    <citation type="submission" date="2021-01" db="EMBL/GenBank/DDBJ databases">
        <title>Adiantum capillus-veneris genome.</title>
        <authorList>
            <person name="Fang Y."/>
            <person name="Liao Q."/>
        </authorList>
    </citation>
    <scope>NUCLEOTIDE SEQUENCE [LARGE SCALE GENOMIC DNA]</scope>
    <source>
        <strain evidence="6">H3</strain>
        <tissue evidence="6">Leaf</tissue>
    </source>
</reference>
<dbReference type="FunFam" id="2.60.40.420:FF:000003">
    <property type="entry name" value="Blue copper"/>
    <property type="match status" value="1"/>
</dbReference>
<evidence type="ECO:0000256" key="3">
    <source>
        <dbReference type="SAM" id="MobiDB-lite"/>
    </source>
</evidence>
<protein>
    <recommendedName>
        <fullName evidence="5">Phytocyanin domain-containing protein</fullName>
    </recommendedName>
</protein>
<gene>
    <name evidence="6" type="ORF">GOP47_0004957</name>
</gene>
<dbReference type="InterPro" id="IPR008972">
    <property type="entry name" value="Cupredoxin"/>
</dbReference>
<dbReference type="SUPFAM" id="SSF49503">
    <property type="entry name" value="Cupredoxins"/>
    <property type="match status" value="1"/>
</dbReference>
<evidence type="ECO:0000256" key="4">
    <source>
        <dbReference type="SAM" id="SignalP"/>
    </source>
</evidence>
<proteinExistence type="predicted"/>
<dbReference type="PROSITE" id="PS51485">
    <property type="entry name" value="PHYTOCYANIN"/>
    <property type="match status" value="1"/>
</dbReference>
<dbReference type="EMBL" id="JABFUD020000005">
    <property type="protein sequence ID" value="KAI5079478.1"/>
    <property type="molecule type" value="Genomic_DNA"/>
</dbReference>
<evidence type="ECO:0000256" key="1">
    <source>
        <dbReference type="ARBA" id="ARBA00022723"/>
    </source>
</evidence>
<dbReference type="GO" id="GO:0009055">
    <property type="term" value="F:electron transfer activity"/>
    <property type="evidence" value="ECO:0007669"/>
    <property type="project" value="InterPro"/>
</dbReference>
<dbReference type="Pfam" id="PF02298">
    <property type="entry name" value="Cu_bind_like"/>
    <property type="match status" value="1"/>
</dbReference>
<dbReference type="InterPro" id="IPR003245">
    <property type="entry name" value="Phytocyanin_dom"/>
</dbReference>
<keyword evidence="2" id="KW-0325">Glycoprotein</keyword>
<dbReference type="InterPro" id="IPR039391">
    <property type="entry name" value="Phytocyanin-like"/>
</dbReference>
<feature type="region of interest" description="Disordered" evidence="3">
    <location>
        <begin position="137"/>
        <end position="164"/>
    </location>
</feature>
<feature type="compositionally biased region" description="Low complexity" evidence="3">
    <location>
        <begin position="148"/>
        <end position="164"/>
    </location>
</feature>
<keyword evidence="1" id="KW-0479">Metal-binding</keyword>
<evidence type="ECO:0000313" key="6">
    <source>
        <dbReference type="EMBL" id="KAI5079478.1"/>
    </source>
</evidence>
<dbReference type="GO" id="GO:0046872">
    <property type="term" value="F:metal ion binding"/>
    <property type="evidence" value="ECO:0007669"/>
    <property type="project" value="UniProtKB-KW"/>
</dbReference>
<keyword evidence="4" id="KW-0732">Signal</keyword>
<dbReference type="Proteomes" id="UP000886520">
    <property type="component" value="Chromosome 5"/>
</dbReference>
<dbReference type="PANTHER" id="PTHR33021:SF339">
    <property type="entry name" value="OS07G0570600 PROTEIN"/>
    <property type="match status" value="1"/>
</dbReference>
<organism evidence="6 7">
    <name type="scientific">Adiantum capillus-veneris</name>
    <name type="common">Maidenhair fern</name>
    <dbReference type="NCBI Taxonomy" id="13818"/>
    <lineage>
        <taxon>Eukaryota</taxon>
        <taxon>Viridiplantae</taxon>
        <taxon>Streptophyta</taxon>
        <taxon>Embryophyta</taxon>
        <taxon>Tracheophyta</taxon>
        <taxon>Polypodiopsida</taxon>
        <taxon>Polypodiidae</taxon>
        <taxon>Polypodiales</taxon>
        <taxon>Pteridineae</taxon>
        <taxon>Pteridaceae</taxon>
        <taxon>Vittarioideae</taxon>
        <taxon>Adiantum</taxon>
    </lineage>
</organism>
<keyword evidence="7" id="KW-1185">Reference proteome</keyword>
<evidence type="ECO:0000313" key="7">
    <source>
        <dbReference type="Proteomes" id="UP000886520"/>
    </source>
</evidence>
<feature type="domain" description="Phytocyanin" evidence="5">
    <location>
        <begin position="24"/>
        <end position="123"/>
    </location>
</feature>